<dbReference type="OrthoDB" id="92254at2"/>
<dbReference type="GO" id="GO:0016020">
    <property type="term" value="C:membrane"/>
    <property type="evidence" value="ECO:0007669"/>
    <property type="project" value="InterPro"/>
</dbReference>
<evidence type="ECO:0000313" key="4">
    <source>
        <dbReference type="EMBL" id="TXK78995.1"/>
    </source>
</evidence>
<dbReference type="Gene3D" id="1.10.530.10">
    <property type="match status" value="1"/>
</dbReference>
<accession>A0A5C8LRX1</accession>
<reference evidence="4 5" key="1">
    <citation type="submission" date="2019-08" db="EMBL/GenBank/DDBJ databases">
        <title>Draft genome analysis of Rheinheimera tangshanensis isolated from the roots of fresh rice plants (Oryza sativa).</title>
        <authorList>
            <person name="Yu Q."/>
            <person name="Qi Y."/>
            <person name="Zhang H."/>
            <person name="Pu J."/>
        </authorList>
    </citation>
    <scope>NUCLEOTIDE SEQUENCE [LARGE SCALE GENOMIC DNA]</scope>
    <source>
        <strain evidence="4 5">JA3-B52</strain>
    </source>
</reference>
<dbReference type="InterPro" id="IPR000189">
    <property type="entry name" value="Transglyc_AS"/>
</dbReference>
<dbReference type="Proteomes" id="UP000321814">
    <property type="component" value="Unassembled WGS sequence"/>
</dbReference>
<evidence type="ECO:0000256" key="1">
    <source>
        <dbReference type="ARBA" id="ARBA00007734"/>
    </source>
</evidence>
<evidence type="ECO:0000313" key="5">
    <source>
        <dbReference type="Proteomes" id="UP000321814"/>
    </source>
</evidence>
<dbReference type="Pfam" id="PF01464">
    <property type="entry name" value="SLT"/>
    <property type="match status" value="1"/>
</dbReference>
<dbReference type="AlphaFoldDB" id="A0A5C8LRX1"/>
<dbReference type="GO" id="GO:0008933">
    <property type="term" value="F:peptidoglycan lytic transglycosylase activity"/>
    <property type="evidence" value="ECO:0007669"/>
    <property type="project" value="InterPro"/>
</dbReference>
<organism evidence="4 5">
    <name type="scientific">Rheinheimera tangshanensis</name>
    <dbReference type="NCBI Taxonomy" id="400153"/>
    <lineage>
        <taxon>Bacteria</taxon>
        <taxon>Pseudomonadati</taxon>
        <taxon>Pseudomonadota</taxon>
        <taxon>Gammaproteobacteria</taxon>
        <taxon>Chromatiales</taxon>
        <taxon>Chromatiaceae</taxon>
        <taxon>Rheinheimera</taxon>
    </lineage>
</organism>
<dbReference type="PROSITE" id="PS00922">
    <property type="entry name" value="TRANSGLYCOSYLASE"/>
    <property type="match status" value="1"/>
</dbReference>
<feature type="chain" id="PRO_5023117101" evidence="2">
    <location>
        <begin position="36"/>
        <end position="216"/>
    </location>
</feature>
<comment type="similarity">
    <text evidence="1">Belongs to the transglycosylase Slt family.</text>
</comment>
<proteinExistence type="inferred from homology"/>
<feature type="signal peptide" evidence="2">
    <location>
        <begin position="1"/>
        <end position="35"/>
    </location>
</feature>
<sequence>MLNKLISKWGHKLKLQAAKALTLSVFLMLPPAVVAENPPVHRYRQANGIIAFSDRAPKNRPYQLLRFDCFACSVQSAVLWHNTPLFLQKYQQEITSAAKQHQLDPALLRAVIHAESAFDAKALSKSGAAGLMQLMPETATDLGVTNVWHQQQNIQGGAAYLSSLLKRYKGNIKLAMAAYNAGPGAVDKHQGIPPYTETQLYVERVVLLWSRYQKAI</sequence>
<dbReference type="CDD" id="cd00254">
    <property type="entry name" value="LT-like"/>
    <property type="match status" value="1"/>
</dbReference>
<evidence type="ECO:0000256" key="2">
    <source>
        <dbReference type="SAM" id="SignalP"/>
    </source>
</evidence>
<dbReference type="InterPro" id="IPR008258">
    <property type="entry name" value="Transglycosylase_SLT_dom_1"/>
</dbReference>
<gene>
    <name evidence="4" type="ORF">FU839_15685</name>
</gene>
<dbReference type="SUPFAM" id="SSF53955">
    <property type="entry name" value="Lysozyme-like"/>
    <property type="match status" value="1"/>
</dbReference>
<name>A0A5C8LRX1_9GAMM</name>
<keyword evidence="2" id="KW-0732">Signal</keyword>
<feature type="domain" description="Transglycosylase SLT" evidence="3">
    <location>
        <begin position="94"/>
        <end position="192"/>
    </location>
</feature>
<dbReference type="PANTHER" id="PTHR37423:SF2">
    <property type="entry name" value="MEMBRANE-BOUND LYTIC MUREIN TRANSGLYCOSYLASE C"/>
    <property type="match status" value="1"/>
</dbReference>
<dbReference type="EMBL" id="VRLR01000012">
    <property type="protein sequence ID" value="TXK78995.1"/>
    <property type="molecule type" value="Genomic_DNA"/>
</dbReference>
<evidence type="ECO:0000259" key="3">
    <source>
        <dbReference type="Pfam" id="PF01464"/>
    </source>
</evidence>
<dbReference type="GO" id="GO:0000270">
    <property type="term" value="P:peptidoglycan metabolic process"/>
    <property type="evidence" value="ECO:0007669"/>
    <property type="project" value="InterPro"/>
</dbReference>
<keyword evidence="5" id="KW-1185">Reference proteome</keyword>
<comment type="caution">
    <text evidence="4">The sequence shown here is derived from an EMBL/GenBank/DDBJ whole genome shotgun (WGS) entry which is preliminary data.</text>
</comment>
<protein>
    <submittedName>
        <fullName evidence="4">Lytic transglycosylase domain-containing protein</fullName>
    </submittedName>
</protein>
<dbReference type="PANTHER" id="PTHR37423">
    <property type="entry name" value="SOLUBLE LYTIC MUREIN TRANSGLYCOSYLASE-RELATED"/>
    <property type="match status" value="1"/>
</dbReference>
<dbReference type="InterPro" id="IPR023346">
    <property type="entry name" value="Lysozyme-like_dom_sf"/>
</dbReference>